<sequence length="83" mass="9628">MGKRRNKKVQGMSPMTYEREQIQVKGTSFELETDDQCSFPVESAVENHNKRTRMRNEDLNETRASDSDYNAGQNRSGEATERR</sequence>
<dbReference type="EMBL" id="JBJQND010000003">
    <property type="protein sequence ID" value="KAL3883057.1"/>
    <property type="molecule type" value="Genomic_DNA"/>
</dbReference>
<dbReference type="AlphaFoldDB" id="A0ABD3XDJ2"/>
<feature type="compositionally biased region" description="Polar residues" evidence="1">
    <location>
        <begin position="67"/>
        <end position="77"/>
    </location>
</feature>
<accession>A0ABD3XDJ2</accession>
<feature type="compositionally biased region" description="Basic and acidic residues" evidence="1">
    <location>
        <begin position="45"/>
        <end position="66"/>
    </location>
</feature>
<name>A0ABD3XDJ2_SINWO</name>
<reference evidence="2 3" key="1">
    <citation type="submission" date="2024-11" db="EMBL/GenBank/DDBJ databases">
        <title>Chromosome-level genome assembly of the freshwater bivalve Anodonta woodiana.</title>
        <authorList>
            <person name="Chen X."/>
        </authorList>
    </citation>
    <scope>NUCLEOTIDE SEQUENCE [LARGE SCALE GENOMIC DNA]</scope>
    <source>
        <strain evidence="2">MN2024</strain>
        <tissue evidence="2">Gills</tissue>
    </source>
</reference>
<keyword evidence="3" id="KW-1185">Reference proteome</keyword>
<protein>
    <submittedName>
        <fullName evidence="2">Uncharacterized protein</fullName>
    </submittedName>
</protein>
<feature type="region of interest" description="Disordered" evidence="1">
    <location>
        <begin position="1"/>
        <end position="20"/>
    </location>
</feature>
<evidence type="ECO:0000256" key="1">
    <source>
        <dbReference type="SAM" id="MobiDB-lite"/>
    </source>
</evidence>
<gene>
    <name evidence="2" type="ORF">ACJMK2_029350</name>
</gene>
<proteinExistence type="predicted"/>
<dbReference type="Proteomes" id="UP001634394">
    <property type="component" value="Unassembled WGS sequence"/>
</dbReference>
<comment type="caution">
    <text evidence="2">The sequence shown here is derived from an EMBL/GenBank/DDBJ whole genome shotgun (WGS) entry which is preliminary data.</text>
</comment>
<organism evidence="2 3">
    <name type="scientific">Sinanodonta woodiana</name>
    <name type="common">Chinese pond mussel</name>
    <name type="synonym">Anodonta woodiana</name>
    <dbReference type="NCBI Taxonomy" id="1069815"/>
    <lineage>
        <taxon>Eukaryota</taxon>
        <taxon>Metazoa</taxon>
        <taxon>Spiralia</taxon>
        <taxon>Lophotrochozoa</taxon>
        <taxon>Mollusca</taxon>
        <taxon>Bivalvia</taxon>
        <taxon>Autobranchia</taxon>
        <taxon>Heteroconchia</taxon>
        <taxon>Palaeoheterodonta</taxon>
        <taxon>Unionida</taxon>
        <taxon>Unionoidea</taxon>
        <taxon>Unionidae</taxon>
        <taxon>Unioninae</taxon>
        <taxon>Sinanodonta</taxon>
    </lineage>
</organism>
<evidence type="ECO:0000313" key="2">
    <source>
        <dbReference type="EMBL" id="KAL3883057.1"/>
    </source>
</evidence>
<feature type="region of interest" description="Disordered" evidence="1">
    <location>
        <begin position="40"/>
        <end position="83"/>
    </location>
</feature>
<evidence type="ECO:0000313" key="3">
    <source>
        <dbReference type="Proteomes" id="UP001634394"/>
    </source>
</evidence>